<evidence type="ECO:0000256" key="10">
    <source>
        <dbReference type="ARBA" id="ARBA00022803"/>
    </source>
</evidence>
<dbReference type="EC" id="2.4.1.109" evidence="6"/>
<evidence type="ECO:0000256" key="2">
    <source>
        <dbReference type="ARBA" id="ARBA00004141"/>
    </source>
</evidence>
<evidence type="ECO:0000256" key="18">
    <source>
        <dbReference type="SAM" id="Phobius"/>
    </source>
</evidence>
<dbReference type="GO" id="GO:0016020">
    <property type="term" value="C:membrane"/>
    <property type="evidence" value="ECO:0007669"/>
    <property type="project" value="UniProtKB-SubCell"/>
</dbReference>
<dbReference type="InterPro" id="IPR006597">
    <property type="entry name" value="Sel1-like"/>
</dbReference>
<keyword evidence="12 18" id="KW-1133">Transmembrane helix</keyword>
<feature type="transmembrane region" description="Helical" evidence="18">
    <location>
        <begin position="149"/>
        <end position="170"/>
    </location>
</feature>
<dbReference type="Pfam" id="PF08409">
    <property type="entry name" value="TMTC_DUF1736"/>
    <property type="match status" value="1"/>
</dbReference>
<comment type="similarity">
    <text evidence="5">Belongs to the TMTC family.</text>
</comment>
<feature type="domain" description="DUF1736" evidence="19">
    <location>
        <begin position="173"/>
        <end position="242"/>
    </location>
</feature>
<feature type="transmembrane region" description="Helical" evidence="18">
    <location>
        <begin position="261"/>
        <end position="286"/>
    </location>
</feature>
<evidence type="ECO:0000256" key="6">
    <source>
        <dbReference type="ARBA" id="ARBA00012839"/>
    </source>
</evidence>
<feature type="compositionally biased region" description="Basic residues" evidence="17">
    <location>
        <begin position="8"/>
        <end position="17"/>
    </location>
</feature>
<keyword evidence="11" id="KW-0256">Endoplasmic reticulum</keyword>
<keyword evidence="10 16" id="KW-0802">TPR repeat</keyword>
<evidence type="ECO:0000256" key="11">
    <source>
        <dbReference type="ARBA" id="ARBA00022824"/>
    </source>
</evidence>
<reference evidence="21" key="1">
    <citation type="submission" date="2016-11" db="UniProtKB">
        <authorList>
            <consortium name="WormBaseParasite"/>
        </authorList>
    </citation>
    <scope>IDENTIFICATION</scope>
</reference>
<name>A0A1I7ZBW8_9BILA</name>
<dbReference type="WBParaSite" id="L893_g24969.t1">
    <property type="protein sequence ID" value="L893_g24969.t1"/>
    <property type="gene ID" value="L893_g24969"/>
</dbReference>
<feature type="repeat" description="TPR" evidence="16">
    <location>
        <begin position="427"/>
        <end position="460"/>
    </location>
</feature>
<dbReference type="GO" id="GO:0004169">
    <property type="term" value="F:dolichyl-phosphate-mannose-protein mannosyltransferase activity"/>
    <property type="evidence" value="ECO:0007669"/>
    <property type="project" value="UniProtKB-EC"/>
</dbReference>
<comment type="pathway">
    <text evidence="4">Protein modification; protein glycosylation.</text>
</comment>
<feature type="transmembrane region" description="Helical" evidence="18">
    <location>
        <begin position="100"/>
        <end position="129"/>
    </location>
</feature>
<dbReference type="GO" id="GO:0030968">
    <property type="term" value="P:endoplasmic reticulum unfolded protein response"/>
    <property type="evidence" value="ECO:0007669"/>
    <property type="project" value="TreeGrafter"/>
</dbReference>
<comment type="function">
    <text evidence="1">Transfers mannosyl residues to the hydroxyl group of serine or threonine residues.</text>
</comment>
<proteinExistence type="inferred from homology"/>
<dbReference type="SMART" id="SM00671">
    <property type="entry name" value="SEL1"/>
    <property type="match status" value="3"/>
</dbReference>
<dbReference type="PANTHER" id="PTHR44227:SF3">
    <property type="entry name" value="PROTEIN O-MANNOSYL-TRANSFERASE TMTC4"/>
    <property type="match status" value="1"/>
</dbReference>
<evidence type="ECO:0000256" key="1">
    <source>
        <dbReference type="ARBA" id="ARBA00003582"/>
    </source>
</evidence>
<comment type="catalytic activity">
    <reaction evidence="15">
        <text>a di-trans,poly-cis-dolichyl beta-D-mannosyl phosphate + L-seryl-[protein] = 3-O-(alpha-D-mannosyl)-L-seryl-[protein] + a di-trans,poly-cis-dolichyl phosphate + H(+)</text>
        <dbReference type="Rhea" id="RHEA:17377"/>
        <dbReference type="Rhea" id="RHEA-COMP:9863"/>
        <dbReference type="Rhea" id="RHEA-COMP:13546"/>
        <dbReference type="Rhea" id="RHEA-COMP:19498"/>
        <dbReference type="Rhea" id="RHEA-COMP:19501"/>
        <dbReference type="ChEBI" id="CHEBI:15378"/>
        <dbReference type="ChEBI" id="CHEBI:29999"/>
        <dbReference type="ChEBI" id="CHEBI:57683"/>
        <dbReference type="ChEBI" id="CHEBI:58211"/>
        <dbReference type="ChEBI" id="CHEBI:137321"/>
        <dbReference type="EC" id="2.4.1.109"/>
    </reaction>
</comment>
<sequence>MLPPQPGRRLRLRRRRSDRSERRRPETRSWRSGEVGLLGPRHPSVRQPQIVPSRDDVLLHFEPLLLPKSLLVPRDEHPPPRHRQPSLYLRLEQSFSQVKMYLFAFLIILSTFSKEQGVTFLAICILYDALKPRGSSTDANNNDRTVSKVGKSTFFCLLFLPSLCLFRLWINGFESPRFSALDNPAAFHEHIVIRVMNYLYQYLINIWLLIFPRDLCFDYSMGCISLITSLWDPRLLFFTGYIVLALFVFSLKNALPREEHLLALLSLGWIVLSFLPASNIVSVGFVIAERVLYVPSMGYCILVGTLLHRLESRVRSPKVLQLATILCLLMTSKCVSRSLEWRTEKDLFASGLSVCPNNAKIHYNLGKVMADGGDFASAEKNYRNAIRLRPDYEQALNNMANLFERRGDNARAIDLLEKSVTANGQFATAWMNLGVNQMAVGEYGRAERSLTNALRLRPRYADAFFNLGNVYLKQRRFTEAERCWRNATIIQPKHERSWTNLLVVLDEQNECYDVEKLARVALAQSLSNDRPIRFQQALCQAKLHKYTEAERNLLALVEEEPENALYAMNLGVLYERWKKPQKAIEVYRRASELSPKTGKVEERLRMLQDKMLL</sequence>
<evidence type="ECO:0000256" key="3">
    <source>
        <dbReference type="ARBA" id="ARBA00004240"/>
    </source>
</evidence>
<evidence type="ECO:0000256" key="17">
    <source>
        <dbReference type="SAM" id="MobiDB-lite"/>
    </source>
</evidence>
<comment type="subcellular location">
    <subcellularLocation>
        <location evidence="3">Endoplasmic reticulum</location>
    </subcellularLocation>
    <subcellularLocation>
        <location evidence="2">Membrane</location>
        <topology evidence="2">Multi-pass membrane protein</topology>
    </subcellularLocation>
</comment>
<feature type="repeat" description="TPR" evidence="16">
    <location>
        <begin position="461"/>
        <end position="494"/>
    </location>
</feature>
<evidence type="ECO:0000256" key="13">
    <source>
        <dbReference type="ARBA" id="ARBA00023136"/>
    </source>
</evidence>
<keyword evidence="13 18" id="KW-0472">Membrane</keyword>
<evidence type="ECO:0000256" key="12">
    <source>
        <dbReference type="ARBA" id="ARBA00022989"/>
    </source>
</evidence>
<dbReference type="InterPro" id="IPR011990">
    <property type="entry name" value="TPR-like_helical_dom_sf"/>
</dbReference>
<feature type="transmembrane region" description="Helical" evidence="18">
    <location>
        <begin position="231"/>
        <end position="249"/>
    </location>
</feature>
<evidence type="ECO:0000313" key="21">
    <source>
        <dbReference type="WBParaSite" id="L893_g24969.t1"/>
    </source>
</evidence>
<keyword evidence="7" id="KW-0808">Transferase</keyword>
<feature type="compositionally biased region" description="Basic and acidic residues" evidence="17">
    <location>
        <begin position="18"/>
        <end position="31"/>
    </location>
</feature>
<dbReference type="Proteomes" id="UP000095287">
    <property type="component" value="Unplaced"/>
</dbReference>
<dbReference type="InterPro" id="IPR052346">
    <property type="entry name" value="O-mannosyl-transferase_TMTC"/>
</dbReference>
<keyword evidence="9" id="KW-0677">Repeat</keyword>
<dbReference type="PROSITE" id="PS50293">
    <property type="entry name" value="TPR_REGION"/>
    <property type="match status" value="1"/>
</dbReference>
<dbReference type="UniPathway" id="UPA00378"/>
<dbReference type="AlphaFoldDB" id="A0A1I7ZBW8"/>
<keyword evidence="20" id="KW-1185">Reference proteome</keyword>
<evidence type="ECO:0000256" key="7">
    <source>
        <dbReference type="ARBA" id="ARBA00022679"/>
    </source>
</evidence>
<evidence type="ECO:0000256" key="9">
    <source>
        <dbReference type="ARBA" id="ARBA00022737"/>
    </source>
</evidence>
<dbReference type="SMART" id="SM00028">
    <property type="entry name" value="TPR"/>
    <property type="match status" value="6"/>
</dbReference>
<feature type="region of interest" description="Disordered" evidence="17">
    <location>
        <begin position="1"/>
        <end position="46"/>
    </location>
</feature>
<evidence type="ECO:0000256" key="5">
    <source>
        <dbReference type="ARBA" id="ARBA00007882"/>
    </source>
</evidence>
<dbReference type="PROSITE" id="PS50005">
    <property type="entry name" value="TPR"/>
    <property type="match status" value="4"/>
</dbReference>
<feature type="repeat" description="TPR" evidence="16">
    <location>
        <begin position="564"/>
        <end position="597"/>
    </location>
</feature>
<accession>A0A1I7ZBW8</accession>
<evidence type="ECO:0000256" key="8">
    <source>
        <dbReference type="ARBA" id="ARBA00022692"/>
    </source>
</evidence>
<evidence type="ECO:0000313" key="20">
    <source>
        <dbReference type="Proteomes" id="UP000095287"/>
    </source>
</evidence>
<evidence type="ECO:0000256" key="16">
    <source>
        <dbReference type="PROSITE-ProRule" id="PRU00339"/>
    </source>
</evidence>
<dbReference type="InterPro" id="IPR013618">
    <property type="entry name" value="TMTC_DUF1736"/>
</dbReference>
<dbReference type="Pfam" id="PF13432">
    <property type="entry name" value="TPR_16"/>
    <property type="match status" value="3"/>
</dbReference>
<dbReference type="PANTHER" id="PTHR44227">
    <property type="match status" value="1"/>
</dbReference>
<evidence type="ECO:0000256" key="4">
    <source>
        <dbReference type="ARBA" id="ARBA00004922"/>
    </source>
</evidence>
<dbReference type="InterPro" id="IPR019734">
    <property type="entry name" value="TPR_rpt"/>
</dbReference>
<feature type="transmembrane region" description="Helical" evidence="18">
    <location>
        <begin position="191"/>
        <end position="211"/>
    </location>
</feature>
<evidence type="ECO:0000256" key="15">
    <source>
        <dbReference type="ARBA" id="ARBA00045102"/>
    </source>
</evidence>
<dbReference type="GO" id="GO:0005783">
    <property type="term" value="C:endoplasmic reticulum"/>
    <property type="evidence" value="ECO:0007669"/>
    <property type="project" value="UniProtKB-SubCell"/>
</dbReference>
<dbReference type="Gene3D" id="1.25.40.10">
    <property type="entry name" value="Tetratricopeptide repeat domain"/>
    <property type="match status" value="1"/>
</dbReference>
<dbReference type="SUPFAM" id="SSF48452">
    <property type="entry name" value="TPR-like"/>
    <property type="match status" value="1"/>
</dbReference>
<evidence type="ECO:0000256" key="14">
    <source>
        <dbReference type="ARBA" id="ARBA00045085"/>
    </source>
</evidence>
<feature type="repeat" description="TPR" evidence="16">
    <location>
        <begin position="359"/>
        <end position="392"/>
    </location>
</feature>
<keyword evidence="8 18" id="KW-0812">Transmembrane</keyword>
<comment type="catalytic activity">
    <reaction evidence="14">
        <text>a di-trans,poly-cis-dolichyl beta-D-mannosyl phosphate + L-threonyl-[protein] = 3-O-(alpha-D-mannosyl)-L-threonyl-[protein] + a di-trans,poly-cis-dolichyl phosphate + H(+)</text>
        <dbReference type="Rhea" id="RHEA:53396"/>
        <dbReference type="Rhea" id="RHEA-COMP:11060"/>
        <dbReference type="Rhea" id="RHEA-COMP:13547"/>
        <dbReference type="Rhea" id="RHEA-COMP:19498"/>
        <dbReference type="Rhea" id="RHEA-COMP:19501"/>
        <dbReference type="ChEBI" id="CHEBI:15378"/>
        <dbReference type="ChEBI" id="CHEBI:30013"/>
        <dbReference type="ChEBI" id="CHEBI:57683"/>
        <dbReference type="ChEBI" id="CHEBI:58211"/>
        <dbReference type="ChEBI" id="CHEBI:137323"/>
        <dbReference type="EC" id="2.4.1.109"/>
    </reaction>
</comment>
<evidence type="ECO:0000259" key="19">
    <source>
        <dbReference type="Pfam" id="PF08409"/>
    </source>
</evidence>
<organism evidence="20 21">
    <name type="scientific">Steinernema glaseri</name>
    <dbReference type="NCBI Taxonomy" id="37863"/>
    <lineage>
        <taxon>Eukaryota</taxon>
        <taxon>Metazoa</taxon>
        <taxon>Ecdysozoa</taxon>
        <taxon>Nematoda</taxon>
        <taxon>Chromadorea</taxon>
        <taxon>Rhabditida</taxon>
        <taxon>Tylenchina</taxon>
        <taxon>Panagrolaimomorpha</taxon>
        <taxon>Strongyloidoidea</taxon>
        <taxon>Steinernematidae</taxon>
        <taxon>Steinernema</taxon>
    </lineage>
</organism>
<protein>
    <recommendedName>
        <fullName evidence="6">dolichyl-phosphate-mannose--protein mannosyltransferase</fullName>
        <ecNumber evidence="6">2.4.1.109</ecNumber>
    </recommendedName>
</protein>
<feature type="transmembrane region" description="Helical" evidence="18">
    <location>
        <begin position="292"/>
        <end position="310"/>
    </location>
</feature>